<dbReference type="EMBL" id="UINC01108453">
    <property type="protein sequence ID" value="SVC74563.1"/>
    <property type="molecule type" value="Genomic_DNA"/>
</dbReference>
<name>A0A382PMF3_9ZZZZ</name>
<dbReference type="AlphaFoldDB" id="A0A382PMF3"/>
<feature type="non-terminal residue" evidence="1">
    <location>
        <position position="89"/>
    </location>
</feature>
<protein>
    <recommendedName>
        <fullName evidence="2">VCBS repeat-containing protein</fullName>
    </recommendedName>
</protein>
<accession>A0A382PMF3</accession>
<organism evidence="1">
    <name type="scientific">marine metagenome</name>
    <dbReference type="NCBI Taxonomy" id="408172"/>
    <lineage>
        <taxon>unclassified sequences</taxon>
        <taxon>metagenomes</taxon>
        <taxon>ecological metagenomes</taxon>
    </lineage>
</organism>
<evidence type="ECO:0000313" key="1">
    <source>
        <dbReference type="EMBL" id="SVC74563.1"/>
    </source>
</evidence>
<proteinExistence type="predicted"/>
<evidence type="ECO:0008006" key="2">
    <source>
        <dbReference type="Google" id="ProtNLM"/>
    </source>
</evidence>
<gene>
    <name evidence="1" type="ORF">METZ01_LOCUS327417</name>
</gene>
<sequence length="89" mass="9290">MVRVLAGGVVWLIGAGLISAGLVGCESSPSTSPERPASADWAIHFTQIAEASGLRHRNISGDPKQRFIVESISAGVAVLDVDGDGWFDL</sequence>
<reference evidence="1" key="1">
    <citation type="submission" date="2018-05" db="EMBL/GenBank/DDBJ databases">
        <authorList>
            <person name="Lanie J.A."/>
            <person name="Ng W.-L."/>
            <person name="Kazmierczak K.M."/>
            <person name="Andrzejewski T.M."/>
            <person name="Davidsen T.M."/>
            <person name="Wayne K.J."/>
            <person name="Tettelin H."/>
            <person name="Glass J.I."/>
            <person name="Rusch D."/>
            <person name="Podicherti R."/>
            <person name="Tsui H.-C.T."/>
            <person name="Winkler M.E."/>
        </authorList>
    </citation>
    <scope>NUCLEOTIDE SEQUENCE</scope>
</reference>
<dbReference type="PROSITE" id="PS51257">
    <property type="entry name" value="PROKAR_LIPOPROTEIN"/>
    <property type="match status" value="1"/>
</dbReference>